<accession>A0A6G5AG99</accession>
<reference evidence="1" key="1">
    <citation type="submission" date="2020-03" db="EMBL/GenBank/DDBJ databases">
        <title>A transcriptome and proteome of the tick Rhipicephalus microplus shaped by the genetic composition of its hosts and developmental stage.</title>
        <authorList>
            <person name="Garcia G.R."/>
            <person name="Ribeiro J.M.C."/>
            <person name="Maruyama S.R."/>
            <person name="Gardinasse L.G."/>
            <person name="Nelson K."/>
            <person name="Ferreira B.R."/>
            <person name="Andrade T.G."/>
            <person name="Santos I.K.F.M."/>
        </authorList>
    </citation>
    <scope>NUCLEOTIDE SEQUENCE</scope>
    <source>
        <strain evidence="1">NSGR</strain>
        <tissue evidence="1">Salivary glands</tissue>
    </source>
</reference>
<organism evidence="1">
    <name type="scientific">Rhipicephalus microplus</name>
    <name type="common">Cattle tick</name>
    <name type="synonym">Boophilus microplus</name>
    <dbReference type="NCBI Taxonomy" id="6941"/>
    <lineage>
        <taxon>Eukaryota</taxon>
        <taxon>Metazoa</taxon>
        <taxon>Ecdysozoa</taxon>
        <taxon>Arthropoda</taxon>
        <taxon>Chelicerata</taxon>
        <taxon>Arachnida</taxon>
        <taxon>Acari</taxon>
        <taxon>Parasitiformes</taxon>
        <taxon>Ixodida</taxon>
        <taxon>Ixodoidea</taxon>
        <taxon>Ixodidae</taxon>
        <taxon>Rhipicephalinae</taxon>
        <taxon>Rhipicephalus</taxon>
        <taxon>Boophilus</taxon>
    </lineage>
</organism>
<proteinExistence type="predicted"/>
<dbReference type="AlphaFoldDB" id="A0A6G5AG99"/>
<protein>
    <submittedName>
        <fullName evidence="1">Uncharacterized protein</fullName>
    </submittedName>
</protein>
<sequence>MTRHTENDVTVSFGISRSPAATATVFLPKVLLAFTFENSRIAPLIQPGSNCPYTLLSYFLEKCFSFPLSTSEGPRISTESKNRCFKPTLTSIMICRNICQ</sequence>
<dbReference type="EMBL" id="GIKN01007752">
    <property type="protein sequence ID" value="NIE50025.1"/>
    <property type="molecule type" value="Transcribed_RNA"/>
</dbReference>
<evidence type="ECO:0000313" key="1">
    <source>
        <dbReference type="EMBL" id="NIE50025.1"/>
    </source>
</evidence>
<name>A0A6G5AG99_RHIMP</name>